<keyword evidence="2" id="KW-0812">Transmembrane</keyword>
<dbReference type="Proteomes" id="UP000030669">
    <property type="component" value="Unassembled WGS sequence"/>
</dbReference>
<evidence type="ECO:0000313" key="3">
    <source>
        <dbReference type="EMBL" id="EPQ59046.1"/>
    </source>
</evidence>
<feature type="transmembrane region" description="Helical" evidence="2">
    <location>
        <begin position="248"/>
        <end position="266"/>
    </location>
</feature>
<evidence type="ECO:0000313" key="4">
    <source>
        <dbReference type="Proteomes" id="UP000030669"/>
    </source>
</evidence>
<feature type="region of interest" description="Disordered" evidence="1">
    <location>
        <begin position="117"/>
        <end position="142"/>
    </location>
</feature>
<dbReference type="AlphaFoldDB" id="S7QGZ1"/>
<dbReference type="EMBL" id="KB469297">
    <property type="protein sequence ID" value="EPQ59046.1"/>
    <property type="molecule type" value="Genomic_DNA"/>
</dbReference>
<protein>
    <submittedName>
        <fullName evidence="3">Uncharacterized protein</fullName>
    </submittedName>
</protein>
<reference evidence="3 4" key="1">
    <citation type="journal article" date="2012" name="Science">
        <title>The Paleozoic origin of enzymatic lignin decomposition reconstructed from 31 fungal genomes.</title>
        <authorList>
            <person name="Floudas D."/>
            <person name="Binder M."/>
            <person name="Riley R."/>
            <person name="Barry K."/>
            <person name="Blanchette R.A."/>
            <person name="Henrissat B."/>
            <person name="Martinez A.T."/>
            <person name="Otillar R."/>
            <person name="Spatafora J.W."/>
            <person name="Yadav J.S."/>
            <person name="Aerts A."/>
            <person name="Benoit I."/>
            <person name="Boyd A."/>
            <person name="Carlson A."/>
            <person name="Copeland A."/>
            <person name="Coutinho P.M."/>
            <person name="de Vries R.P."/>
            <person name="Ferreira P."/>
            <person name="Findley K."/>
            <person name="Foster B."/>
            <person name="Gaskell J."/>
            <person name="Glotzer D."/>
            <person name="Gorecki P."/>
            <person name="Heitman J."/>
            <person name="Hesse C."/>
            <person name="Hori C."/>
            <person name="Igarashi K."/>
            <person name="Jurgens J.A."/>
            <person name="Kallen N."/>
            <person name="Kersten P."/>
            <person name="Kohler A."/>
            <person name="Kuees U."/>
            <person name="Kumar T.K.A."/>
            <person name="Kuo A."/>
            <person name="LaButti K."/>
            <person name="Larrondo L.F."/>
            <person name="Lindquist E."/>
            <person name="Ling A."/>
            <person name="Lombard V."/>
            <person name="Lucas S."/>
            <person name="Lundell T."/>
            <person name="Martin R."/>
            <person name="McLaughlin D.J."/>
            <person name="Morgenstern I."/>
            <person name="Morin E."/>
            <person name="Murat C."/>
            <person name="Nagy L.G."/>
            <person name="Nolan M."/>
            <person name="Ohm R.A."/>
            <person name="Patyshakuliyeva A."/>
            <person name="Rokas A."/>
            <person name="Ruiz-Duenas F.J."/>
            <person name="Sabat G."/>
            <person name="Salamov A."/>
            <person name="Samejima M."/>
            <person name="Schmutz J."/>
            <person name="Slot J.C."/>
            <person name="St John F."/>
            <person name="Stenlid J."/>
            <person name="Sun H."/>
            <person name="Sun S."/>
            <person name="Syed K."/>
            <person name="Tsang A."/>
            <person name="Wiebenga A."/>
            <person name="Young D."/>
            <person name="Pisabarro A."/>
            <person name="Eastwood D.C."/>
            <person name="Martin F."/>
            <person name="Cullen D."/>
            <person name="Grigoriev I.V."/>
            <person name="Hibbett D.S."/>
        </authorList>
    </citation>
    <scope>NUCLEOTIDE SEQUENCE [LARGE SCALE GENOMIC DNA]</scope>
    <source>
        <strain evidence="3 4">ATCC 11539</strain>
    </source>
</reference>
<feature type="compositionally biased region" description="Pro residues" evidence="1">
    <location>
        <begin position="34"/>
        <end position="43"/>
    </location>
</feature>
<dbReference type="eggNOG" id="ENOG502SV75">
    <property type="taxonomic scope" value="Eukaryota"/>
</dbReference>
<gene>
    <name evidence="3" type="ORF">GLOTRDRAFT_136028</name>
</gene>
<dbReference type="HOGENOM" id="CLU_072841_0_0_1"/>
<sequence>MAGHRRHNGIVICPDGDEDEDAFEMEEGDEQPDDAPPSPPPSPGQRGQGPPLMRPFTEFSIPEDRPWHRKNPNWVEPPRRRRPLQAEHEIPQIVLPASPNALQYNRDGSTVSTVLAEHDLPPRKNDDEGDELPPDAEPPSPDALHAVFTSEMRLASVFSVTPKDVNQAQRTARTLGLHTGFIPKPTPAPSDQRRARALSAQRSWWMVVGKDDRAVQHLLDAHQKETPGRLDEEPRVGYAERQGFPVSFLQLVIASAIGGLIVLYGLSSF</sequence>
<dbReference type="GeneID" id="19303452"/>
<feature type="compositionally biased region" description="Acidic residues" evidence="1">
    <location>
        <begin position="15"/>
        <end position="33"/>
    </location>
</feature>
<dbReference type="RefSeq" id="XP_007862136.1">
    <property type="nucleotide sequence ID" value="XM_007863945.1"/>
</dbReference>
<keyword evidence="4" id="KW-1185">Reference proteome</keyword>
<name>S7QGZ1_GLOTA</name>
<feature type="compositionally biased region" description="Basic and acidic residues" evidence="1">
    <location>
        <begin position="117"/>
        <end position="126"/>
    </location>
</feature>
<proteinExistence type="predicted"/>
<keyword evidence="2" id="KW-1133">Transmembrane helix</keyword>
<evidence type="ECO:0000256" key="2">
    <source>
        <dbReference type="SAM" id="Phobius"/>
    </source>
</evidence>
<feature type="region of interest" description="Disordered" evidence="1">
    <location>
        <begin position="1"/>
        <end position="87"/>
    </location>
</feature>
<dbReference type="KEGG" id="gtr:GLOTRDRAFT_136028"/>
<dbReference type="OMA" id="MAGHKRP"/>
<evidence type="ECO:0000256" key="1">
    <source>
        <dbReference type="SAM" id="MobiDB-lite"/>
    </source>
</evidence>
<keyword evidence="2" id="KW-0472">Membrane</keyword>
<dbReference type="OrthoDB" id="3252109at2759"/>
<accession>S7QGZ1</accession>
<organism evidence="3 4">
    <name type="scientific">Gloeophyllum trabeum (strain ATCC 11539 / FP-39264 / Madison 617)</name>
    <name type="common">Brown rot fungus</name>
    <dbReference type="NCBI Taxonomy" id="670483"/>
    <lineage>
        <taxon>Eukaryota</taxon>
        <taxon>Fungi</taxon>
        <taxon>Dikarya</taxon>
        <taxon>Basidiomycota</taxon>
        <taxon>Agaricomycotina</taxon>
        <taxon>Agaricomycetes</taxon>
        <taxon>Gloeophyllales</taxon>
        <taxon>Gloeophyllaceae</taxon>
        <taxon>Gloeophyllum</taxon>
    </lineage>
</organism>